<feature type="region of interest" description="Disordered" evidence="2">
    <location>
        <begin position="522"/>
        <end position="575"/>
    </location>
</feature>
<dbReference type="SMART" id="SM00449">
    <property type="entry name" value="SPRY"/>
    <property type="match status" value="1"/>
</dbReference>
<accession>A0A9P8J0H9</accession>
<evidence type="ECO:0000313" key="5">
    <source>
        <dbReference type="EMBL" id="KAG9672613.1"/>
    </source>
</evidence>
<dbReference type="SUPFAM" id="SSF49899">
    <property type="entry name" value="Concanavalin A-like lectins/glucanases"/>
    <property type="match status" value="1"/>
</dbReference>
<feature type="region of interest" description="Disordered" evidence="2">
    <location>
        <begin position="42"/>
        <end position="62"/>
    </location>
</feature>
<dbReference type="PROSITE" id="PS50188">
    <property type="entry name" value="B302_SPRY"/>
    <property type="match status" value="1"/>
</dbReference>
<evidence type="ECO:0000313" key="6">
    <source>
        <dbReference type="Proteomes" id="UP000779574"/>
    </source>
</evidence>
<dbReference type="Gene3D" id="2.60.120.920">
    <property type="match status" value="1"/>
</dbReference>
<dbReference type="Pfam" id="PF10607">
    <property type="entry name" value="CTLH"/>
    <property type="match status" value="1"/>
</dbReference>
<feature type="compositionally biased region" description="Polar residues" evidence="2">
    <location>
        <begin position="823"/>
        <end position="834"/>
    </location>
</feature>
<dbReference type="OrthoDB" id="25503at2759"/>
<evidence type="ECO:0000259" key="4">
    <source>
        <dbReference type="PROSITE" id="PS50897"/>
    </source>
</evidence>
<feature type="non-terminal residue" evidence="5">
    <location>
        <position position="1"/>
    </location>
</feature>
<feature type="compositionally biased region" description="Basic and acidic residues" evidence="2">
    <location>
        <begin position="558"/>
        <end position="567"/>
    </location>
</feature>
<dbReference type="InterPro" id="IPR035782">
    <property type="entry name" value="SPRY_RanBP9/10"/>
</dbReference>
<dbReference type="InterPro" id="IPR006594">
    <property type="entry name" value="LisH"/>
</dbReference>
<feature type="compositionally biased region" description="Low complexity" evidence="2">
    <location>
        <begin position="542"/>
        <end position="553"/>
    </location>
</feature>
<dbReference type="Pfam" id="PF00622">
    <property type="entry name" value="SPRY"/>
    <property type="match status" value="1"/>
</dbReference>
<proteinExistence type="predicted"/>
<dbReference type="InterPro" id="IPR043136">
    <property type="entry name" value="B30.2/SPRY_sf"/>
</dbReference>
<feature type="domain" description="B30.2/SPRY" evidence="3">
    <location>
        <begin position="148"/>
        <end position="336"/>
    </location>
</feature>
<reference evidence="5" key="2">
    <citation type="submission" date="2021-08" db="EMBL/GenBank/DDBJ databases">
        <authorList>
            <person name="Gostincar C."/>
            <person name="Sun X."/>
            <person name="Song Z."/>
            <person name="Gunde-Cimerman N."/>
        </authorList>
    </citation>
    <scope>NUCLEOTIDE SEQUENCE</scope>
    <source>
        <strain evidence="5">EXF-9911</strain>
    </source>
</reference>
<dbReference type="InterPro" id="IPR050618">
    <property type="entry name" value="Ubq-SigPath_Reg"/>
</dbReference>
<evidence type="ECO:0000259" key="3">
    <source>
        <dbReference type="PROSITE" id="PS50188"/>
    </source>
</evidence>
<dbReference type="SMART" id="SM00668">
    <property type="entry name" value="CTLH"/>
    <property type="match status" value="1"/>
</dbReference>
<gene>
    <name evidence="5" type="ORF">KCU76_g16660</name>
</gene>
<dbReference type="InterPro" id="IPR001870">
    <property type="entry name" value="B30.2/SPRY"/>
</dbReference>
<dbReference type="InterPro" id="IPR003877">
    <property type="entry name" value="SPRY_dom"/>
</dbReference>
<feature type="domain" description="CTLH" evidence="4">
    <location>
        <begin position="421"/>
        <end position="480"/>
    </location>
</feature>
<dbReference type="EMBL" id="JAHFXF010001217">
    <property type="protein sequence ID" value="KAG9672613.1"/>
    <property type="molecule type" value="Genomic_DNA"/>
</dbReference>
<protein>
    <submittedName>
        <fullName evidence="5">SPRY-domain-containing protein</fullName>
    </submittedName>
</protein>
<evidence type="ECO:0000256" key="1">
    <source>
        <dbReference type="ARBA" id="ARBA00002343"/>
    </source>
</evidence>
<dbReference type="AlphaFoldDB" id="A0A9P8J0H9"/>
<reference evidence="5" key="1">
    <citation type="journal article" date="2021" name="J Fungi (Basel)">
        <title>Virulence traits and population genomics of the black yeast Aureobasidium melanogenum.</title>
        <authorList>
            <person name="Cernosa A."/>
            <person name="Sun X."/>
            <person name="Gostincar C."/>
            <person name="Fang C."/>
            <person name="Gunde-Cimerman N."/>
            <person name="Song Z."/>
        </authorList>
    </citation>
    <scope>NUCLEOTIDE SEQUENCE</scope>
    <source>
        <strain evidence="5">EXF-9911</strain>
    </source>
</reference>
<comment type="function">
    <text evidence="1">Involved in the proteasome-dependent degradation of fructose-1,6-bisphosphatase.</text>
</comment>
<sequence length="1143" mass="126703">MSDPYPHSQSYLRLNQPFTSSSSYASVAAGAGSHSSTARFGALSHLLHPEDDPPTRNNMASTKSQDLWSTRPYLSTKVPDQDSPPSPPLFIRPSYLRNSRHLERLEKHHNLELAEFEELRRHPQAASSSQDLSANIGSATIHRSRKDIIQDYIARNPLRNGGPKKLPTSWSDIDKWPGLELSAGGTEVKFTGSTKTSDEAAAIRSDHPMPKEVGIYYFEVTVLSRGKEGLIGIGFSGPKASLNRLPGWEPESWAYHGDDGFSFSCTASGKPYGPKFAAWDVVGCGVNFETGSAFFTKNGVFLGEAFHNVRGDKLYPSVGMKKNNEHLRVNFGDAPFVFDIDSLIENQRNRVKADINKTSADTLETARDETMLVQELVAQYLAHDGYVETARAFNREVRDERKPLNMDSDGVELFDPSQDLHAIQRQSIRSAILEGEIDKALKYISTYYPHVLEREENRDVYFKLRCRKFIEMICRVNDLSTKDPLQIAPKAAGKLPSKLAESNGTTFDQQMELDDQLHRESHAPIIPPMPVPSPFNPGLRFGDGANGDSTNGDGANGDDGKDDKMDTGPDNFQLMSSSTDSEQLLVDALEFGQELKAEFNDDPRPDVKKALDDTFALIAYQDARESVVVSLGKPSSAALEKVVAQAEVLVDMLSSEGGAGAFVNTCIDAFGLSTEVDEAREPTCSTDYINETYHNNTYRQLPFTMKLLALLLVTISFGLLAAANPDPDACGDPAMPPPVDKISCGDFLSDLGCKWDSDFTSCVQRCRREKGLDRLIYHNHRYYDITVEEYDRIMAAEEKAAACRTKTALKTKTTKKADASSTGKETGASTTSKKSGFKTVTRTITHVARWPTELQAAGTKTFATVWNNGTPIVASQTSGLAATQTSEFEDEDEHETHHPRLDHFCQKTSQVAKCRVKCGIHILGGFQKCMKKCHAKCHKKHPVHPDGEMVKRHDSTQTFSTSFRIATPTVTKAVEASVTEIAGPKEEHHHPRIDHYCSSELQMYKCRQKCAHHDLIFGIGKKKCEHKCHEKCHKKHPLFPDGEDKGMVKRADDDTVPDDAALNQAINDVIDTAIDTIRNQTSVIANAANLNLTERSEGHKRPYCSSDNVIMGCKALAQLWAPSYDKIYDKCIKRCLRRHGPDS</sequence>
<name>A0A9P8J0H9_AURME</name>
<organism evidence="5 6">
    <name type="scientific">Aureobasidium melanogenum</name>
    <name type="common">Aureobasidium pullulans var. melanogenum</name>
    <dbReference type="NCBI Taxonomy" id="46634"/>
    <lineage>
        <taxon>Eukaryota</taxon>
        <taxon>Fungi</taxon>
        <taxon>Dikarya</taxon>
        <taxon>Ascomycota</taxon>
        <taxon>Pezizomycotina</taxon>
        <taxon>Dothideomycetes</taxon>
        <taxon>Dothideomycetidae</taxon>
        <taxon>Dothideales</taxon>
        <taxon>Saccotheciaceae</taxon>
        <taxon>Aureobasidium</taxon>
    </lineage>
</organism>
<dbReference type="InterPro" id="IPR024964">
    <property type="entry name" value="CTLH/CRA"/>
</dbReference>
<feature type="region of interest" description="Disordered" evidence="2">
    <location>
        <begin position="814"/>
        <end position="834"/>
    </location>
</feature>
<dbReference type="PROSITE" id="PS50897">
    <property type="entry name" value="CTLH"/>
    <property type="match status" value="1"/>
</dbReference>
<dbReference type="InterPro" id="IPR006595">
    <property type="entry name" value="CTLH_C"/>
</dbReference>
<dbReference type="PANTHER" id="PTHR12864">
    <property type="entry name" value="RAN BINDING PROTEIN 9-RELATED"/>
    <property type="match status" value="1"/>
</dbReference>
<dbReference type="Proteomes" id="UP000779574">
    <property type="component" value="Unassembled WGS sequence"/>
</dbReference>
<feature type="compositionally biased region" description="Pro residues" evidence="2">
    <location>
        <begin position="525"/>
        <end position="535"/>
    </location>
</feature>
<dbReference type="InterPro" id="IPR013320">
    <property type="entry name" value="ConA-like_dom_sf"/>
</dbReference>
<comment type="caution">
    <text evidence="5">The sequence shown here is derived from an EMBL/GenBank/DDBJ whole genome shotgun (WGS) entry which is preliminary data.</text>
</comment>
<evidence type="ECO:0000256" key="2">
    <source>
        <dbReference type="SAM" id="MobiDB-lite"/>
    </source>
</evidence>
<dbReference type="CDD" id="cd12909">
    <property type="entry name" value="SPRY_RanBP9_10"/>
    <property type="match status" value="1"/>
</dbReference>
<dbReference type="PROSITE" id="PS50896">
    <property type="entry name" value="LISH"/>
    <property type="match status" value="1"/>
</dbReference>